<feature type="transmembrane region" description="Helical" evidence="1">
    <location>
        <begin position="21"/>
        <end position="46"/>
    </location>
</feature>
<feature type="domain" description="DUF4190" evidence="2">
    <location>
        <begin position="17"/>
        <end position="79"/>
    </location>
</feature>
<dbReference type="Proteomes" id="UP001597109">
    <property type="component" value="Unassembled WGS sequence"/>
</dbReference>
<evidence type="ECO:0000256" key="1">
    <source>
        <dbReference type="SAM" id="Phobius"/>
    </source>
</evidence>
<keyword evidence="4" id="KW-1185">Reference proteome</keyword>
<dbReference type="InterPro" id="IPR025241">
    <property type="entry name" value="DUF4190"/>
</dbReference>
<reference evidence="4" key="1">
    <citation type="journal article" date="2019" name="Int. J. Syst. Evol. Microbiol.">
        <title>The Global Catalogue of Microorganisms (GCM) 10K type strain sequencing project: providing services to taxonomists for standard genome sequencing and annotation.</title>
        <authorList>
            <consortium name="The Broad Institute Genomics Platform"/>
            <consortium name="The Broad Institute Genome Sequencing Center for Infectious Disease"/>
            <person name="Wu L."/>
            <person name="Ma J."/>
        </authorList>
    </citation>
    <scope>NUCLEOTIDE SEQUENCE [LARGE SCALE GENOMIC DNA]</scope>
    <source>
        <strain evidence="4">CCUG 56756</strain>
    </source>
</reference>
<dbReference type="RefSeq" id="WP_144840426.1">
    <property type="nucleotide sequence ID" value="NZ_JBHTKI010000003.1"/>
</dbReference>
<organism evidence="3 4">
    <name type="scientific">Metaplanococcus flavidus</name>
    <dbReference type="NCBI Taxonomy" id="569883"/>
    <lineage>
        <taxon>Bacteria</taxon>
        <taxon>Bacillati</taxon>
        <taxon>Bacillota</taxon>
        <taxon>Bacilli</taxon>
        <taxon>Bacillales</taxon>
        <taxon>Caryophanaceae</taxon>
        <taxon>Metaplanococcus</taxon>
    </lineage>
</organism>
<evidence type="ECO:0000313" key="3">
    <source>
        <dbReference type="EMBL" id="MFD1030176.1"/>
    </source>
</evidence>
<sequence length="93" mass="9819">MNERIGSDPRVVTNSKAIITLTLGILSILVPFLGLILGIIGIVVYYKAKNEIALTGEGGQGYAVSGLICSIVGLNLQIIMLLGILAFNSLMML</sequence>
<proteinExistence type="predicted"/>
<gene>
    <name evidence="3" type="ORF">ACFQ1X_01825</name>
</gene>
<feature type="transmembrane region" description="Helical" evidence="1">
    <location>
        <begin position="62"/>
        <end position="87"/>
    </location>
</feature>
<dbReference type="EMBL" id="JBHTKI010000003">
    <property type="protein sequence ID" value="MFD1030176.1"/>
    <property type="molecule type" value="Genomic_DNA"/>
</dbReference>
<comment type="caution">
    <text evidence="3">The sequence shown here is derived from an EMBL/GenBank/DDBJ whole genome shotgun (WGS) entry which is preliminary data.</text>
</comment>
<name>A0ABW3L8Z1_9BACL</name>
<evidence type="ECO:0000259" key="2">
    <source>
        <dbReference type="Pfam" id="PF13828"/>
    </source>
</evidence>
<evidence type="ECO:0000313" key="4">
    <source>
        <dbReference type="Proteomes" id="UP001597109"/>
    </source>
</evidence>
<keyword evidence="1" id="KW-1133">Transmembrane helix</keyword>
<keyword evidence="1" id="KW-0472">Membrane</keyword>
<dbReference type="Pfam" id="PF13828">
    <property type="entry name" value="DUF4190"/>
    <property type="match status" value="1"/>
</dbReference>
<accession>A0ABW3L8Z1</accession>
<keyword evidence="1" id="KW-0812">Transmembrane</keyword>
<protein>
    <submittedName>
        <fullName evidence="3">DUF4190 domain-containing protein</fullName>
    </submittedName>
</protein>